<evidence type="ECO:0000256" key="2">
    <source>
        <dbReference type="ARBA" id="ARBA00022475"/>
    </source>
</evidence>
<comment type="caution">
    <text evidence="9">The sequence shown here is derived from an EMBL/GenBank/DDBJ whole genome shotgun (WGS) entry which is preliminary data.</text>
</comment>
<gene>
    <name evidence="9" type="ORF">GCM10023333_06610</name>
</gene>
<feature type="domain" description="MotA/TolQ/ExbB proton channel" evidence="8">
    <location>
        <begin position="67"/>
        <end position="147"/>
    </location>
</feature>
<dbReference type="Pfam" id="PF01618">
    <property type="entry name" value="MotA_ExbB"/>
    <property type="match status" value="1"/>
</dbReference>
<evidence type="ECO:0000256" key="7">
    <source>
        <dbReference type="SAM" id="Phobius"/>
    </source>
</evidence>
<comment type="similarity">
    <text evidence="6">Belongs to the exbB/tolQ family.</text>
</comment>
<keyword evidence="6" id="KW-0653">Protein transport</keyword>
<dbReference type="PANTHER" id="PTHR30625">
    <property type="entry name" value="PROTEIN TOLQ"/>
    <property type="match status" value="1"/>
</dbReference>
<accession>A0ABP9EE04</accession>
<keyword evidence="4 7" id="KW-1133">Transmembrane helix</keyword>
<dbReference type="Proteomes" id="UP001499988">
    <property type="component" value="Unassembled WGS sequence"/>
</dbReference>
<evidence type="ECO:0000256" key="3">
    <source>
        <dbReference type="ARBA" id="ARBA00022692"/>
    </source>
</evidence>
<organism evidence="9 10">
    <name type="scientific">Ferrimonas pelagia</name>
    <dbReference type="NCBI Taxonomy" id="1177826"/>
    <lineage>
        <taxon>Bacteria</taxon>
        <taxon>Pseudomonadati</taxon>
        <taxon>Pseudomonadota</taxon>
        <taxon>Gammaproteobacteria</taxon>
        <taxon>Alteromonadales</taxon>
        <taxon>Ferrimonadaceae</taxon>
        <taxon>Ferrimonas</taxon>
    </lineage>
</organism>
<evidence type="ECO:0000256" key="6">
    <source>
        <dbReference type="RuleBase" id="RU004057"/>
    </source>
</evidence>
<feature type="transmembrane region" description="Helical" evidence="7">
    <location>
        <begin position="115"/>
        <end position="140"/>
    </location>
</feature>
<comment type="subcellular location">
    <subcellularLocation>
        <location evidence="1">Cell membrane</location>
        <topology evidence="1">Multi-pass membrane protein</topology>
    </subcellularLocation>
    <subcellularLocation>
        <location evidence="6">Membrane</location>
        <topology evidence="6">Multi-pass membrane protein</topology>
    </subcellularLocation>
</comment>
<evidence type="ECO:0000256" key="4">
    <source>
        <dbReference type="ARBA" id="ARBA00022989"/>
    </source>
</evidence>
<dbReference type="EMBL" id="BAABJZ010000007">
    <property type="protein sequence ID" value="GAA4876026.1"/>
    <property type="molecule type" value="Genomic_DNA"/>
</dbReference>
<reference evidence="10" key="1">
    <citation type="journal article" date="2019" name="Int. J. Syst. Evol. Microbiol.">
        <title>The Global Catalogue of Microorganisms (GCM) 10K type strain sequencing project: providing services to taxonomists for standard genome sequencing and annotation.</title>
        <authorList>
            <consortium name="The Broad Institute Genomics Platform"/>
            <consortium name="The Broad Institute Genome Sequencing Center for Infectious Disease"/>
            <person name="Wu L."/>
            <person name="Ma J."/>
        </authorList>
    </citation>
    <scope>NUCLEOTIDE SEQUENCE [LARGE SCALE GENOMIC DNA]</scope>
    <source>
        <strain evidence="10">JCM 18401</strain>
    </source>
</reference>
<evidence type="ECO:0000259" key="8">
    <source>
        <dbReference type="Pfam" id="PF01618"/>
    </source>
</evidence>
<keyword evidence="5 7" id="KW-0472">Membrane</keyword>
<keyword evidence="2" id="KW-1003">Cell membrane</keyword>
<keyword evidence="10" id="KW-1185">Reference proteome</keyword>
<evidence type="ECO:0000256" key="5">
    <source>
        <dbReference type="ARBA" id="ARBA00023136"/>
    </source>
</evidence>
<keyword evidence="3 7" id="KW-0812">Transmembrane</keyword>
<dbReference type="InterPro" id="IPR050790">
    <property type="entry name" value="ExbB/TolQ_transport"/>
</dbReference>
<feature type="transmembrane region" description="Helical" evidence="7">
    <location>
        <begin position="74"/>
        <end position="95"/>
    </location>
</feature>
<evidence type="ECO:0000256" key="1">
    <source>
        <dbReference type="ARBA" id="ARBA00004651"/>
    </source>
</evidence>
<protein>
    <recommendedName>
        <fullName evidence="8">MotA/TolQ/ExbB proton channel domain-containing protein</fullName>
    </recommendedName>
</protein>
<dbReference type="RefSeq" id="WP_345333391.1">
    <property type="nucleotide sequence ID" value="NZ_BAABJZ010000007.1"/>
</dbReference>
<dbReference type="PANTHER" id="PTHR30625:SF11">
    <property type="entry name" value="MOTA_TOLQ_EXBB PROTON CHANNEL DOMAIN-CONTAINING PROTEIN"/>
    <property type="match status" value="1"/>
</dbReference>
<evidence type="ECO:0000313" key="10">
    <source>
        <dbReference type="Proteomes" id="UP001499988"/>
    </source>
</evidence>
<keyword evidence="6" id="KW-0813">Transport</keyword>
<proteinExistence type="inferred from homology"/>
<name>A0ABP9EE04_9GAMM</name>
<dbReference type="InterPro" id="IPR002898">
    <property type="entry name" value="MotA_ExbB_proton_chnl"/>
</dbReference>
<evidence type="ECO:0000313" key="9">
    <source>
        <dbReference type="EMBL" id="GAA4876026.1"/>
    </source>
</evidence>
<sequence>MTEILVRQFQAGGPVMWPMLLCSTLMLWQLSGLALQRLPKCPPPSTTGRAALDKRLQALAVQQRSLARHSRIQGVLLLAKIAPLLGLLGTVSGMISLFASLSDTGLHNPKALSDGIAMAMITTQTGLLIGLPGLLAGWLYQRRLIRQDEQDKLPGACNAQ</sequence>